<gene>
    <name evidence="1" type="ORF">CEXT_83921</name>
</gene>
<dbReference type="Proteomes" id="UP001054945">
    <property type="component" value="Unassembled WGS sequence"/>
</dbReference>
<name>A0AAV4QZM6_CAEEX</name>
<organism evidence="1 2">
    <name type="scientific">Caerostris extrusa</name>
    <name type="common">Bark spider</name>
    <name type="synonym">Caerostris bankana</name>
    <dbReference type="NCBI Taxonomy" id="172846"/>
    <lineage>
        <taxon>Eukaryota</taxon>
        <taxon>Metazoa</taxon>
        <taxon>Ecdysozoa</taxon>
        <taxon>Arthropoda</taxon>
        <taxon>Chelicerata</taxon>
        <taxon>Arachnida</taxon>
        <taxon>Araneae</taxon>
        <taxon>Araneomorphae</taxon>
        <taxon>Entelegynae</taxon>
        <taxon>Araneoidea</taxon>
        <taxon>Araneidae</taxon>
        <taxon>Caerostris</taxon>
    </lineage>
</organism>
<reference evidence="1 2" key="1">
    <citation type="submission" date="2021-06" db="EMBL/GenBank/DDBJ databases">
        <title>Caerostris extrusa draft genome.</title>
        <authorList>
            <person name="Kono N."/>
            <person name="Arakawa K."/>
        </authorList>
    </citation>
    <scope>NUCLEOTIDE SEQUENCE [LARGE SCALE GENOMIC DNA]</scope>
</reference>
<sequence>MALFDMKISVRAEVVTREFTPPPTPHRKAELTFPHDSSFLCSATAGEIYHSSSTSGDRDALGQPPGQRAVIENVREGSDAFCTWEQMLKQDKSKVSD</sequence>
<evidence type="ECO:0000313" key="1">
    <source>
        <dbReference type="EMBL" id="GIY14749.1"/>
    </source>
</evidence>
<dbReference type="EMBL" id="BPLR01007139">
    <property type="protein sequence ID" value="GIY14749.1"/>
    <property type="molecule type" value="Genomic_DNA"/>
</dbReference>
<accession>A0AAV4QZM6</accession>
<keyword evidence="2" id="KW-1185">Reference proteome</keyword>
<dbReference type="AlphaFoldDB" id="A0AAV4QZM6"/>
<evidence type="ECO:0000313" key="2">
    <source>
        <dbReference type="Proteomes" id="UP001054945"/>
    </source>
</evidence>
<protein>
    <submittedName>
        <fullName evidence="1">Uncharacterized protein</fullName>
    </submittedName>
</protein>
<proteinExistence type="predicted"/>
<comment type="caution">
    <text evidence="1">The sequence shown here is derived from an EMBL/GenBank/DDBJ whole genome shotgun (WGS) entry which is preliminary data.</text>
</comment>